<keyword evidence="2" id="KW-1185">Reference proteome</keyword>
<dbReference type="Proteomes" id="UP000325081">
    <property type="component" value="Unassembled WGS sequence"/>
</dbReference>
<proteinExistence type="predicted"/>
<evidence type="ECO:0000313" key="2">
    <source>
        <dbReference type="Proteomes" id="UP000325081"/>
    </source>
</evidence>
<reference evidence="2" key="1">
    <citation type="journal article" date="2019" name="Curr. Biol.">
        <title>Genome Sequence of Striga asiatica Provides Insight into the Evolution of Plant Parasitism.</title>
        <authorList>
            <person name="Yoshida S."/>
            <person name="Kim S."/>
            <person name="Wafula E.K."/>
            <person name="Tanskanen J."/>
            <person name="Kim Y.M."/>
            <person name="Honaas L."/>
            <person name="Yang Z."/>
            <person name="Spallek T."/>
            <person name="Conn C.E."/>
            <person name="Ichihashi Y."/>
            <person name="Cheong K."/>
            <person name="Cui S."/>
            <person name="Der J.P."/>
            <person name="Gundlach H."/>
            <person name="Jiao Y."/>
            <person name="Hori C."/>
            <person name="Ishida J.K."/>
            <person name="Kasahara H."/>
            <person name="Kiba T."/>
            <person name="Kim M.S."/>
            <person name="Koo N."/>
            <person name="Laohavisit A."/>
            <person name="Lee Y.H."/>
            <person name="Lumba S."/>
            <person name="McCourt P."/>
            <person name="Mortimer J.C."/>
            <person name="Mutuku J.M."/>
            <person name="Nomura T."/>
            <person name="Sasaki-Sekimoto Y."/>
            <person name="Seto Y."/>
            <person name="Wang Y."/>
            <person name="Wakatake T."/>
            <person name="Sakakibara H."/>
            <person name="Demura T."/>
            <person name="Yamaguchi S."/>
            <person name="Yoneyama K."/>
            <person name="Manabe R.I."/>
            <person name="Nelson D.C."/>
            <person name="Schulman A.H."/>
            <person name="Timko M.P."/>
            <person name="dePamphilis C.W."/>
            <person name="Choi D."/>
            <person name="Shirasu K."/>
        </authorList>
    </citation>
    <scope>NUCLEOTIDE SEQUENCE [LARGE SCALE GENOMIC DNA]</scope>
    <source>
        <strain evidence="2">cv. UVA1</strain>
    </source>
</reference>
<gene>
    <name evidence="1" type="ORF">STAS_07072</name>
</gene>
<dbReference type="EMBL" id="BKCP01004428">
    <property type="protein sequence ID" value="GER31089.1"/>
    <property type="molecule type" value="Genomic_DNA"/>
</dbReference>
<dbReference type="GO" id="GO:0016874">
    <property type="term" value="F:ligase activity"/>
    <property type="evidence" value="ECO:0007669"/>
    <property type="project" value="UniProtKB-KW"/>
</dbReference>
<evidence type="ECO:0000313" key="1">
    <source>
        <dbReference type="EMBL" id="GER31089.1"/>
    </source>
</evidence>
<name>A0A5A7PE89_STRAF</name>
<dbReference type="AlphaFoldDB" id="A0A5A7PE89"/>
<accession>A0A5A7PE89</accession>
<organism evidence="1 2">
    <name type="scientific">Striga asiatica</name>
    <name type="common">Asiatic witchweed</name>
    <name type="synonym">Buchnera asiatica</name>
    <dbReference type="NCBI Taxonomy" id="4170"/>
    <lineage>
        <taxon>Eukaryota</taxon>
        <taxon>Viridiplantae</taxon>
        <taxon>Streptophyta</taxon>
        <taxon>Embryophyta</taxon>
        <taxon>Tracheophyta</taxon>
        <taxon>Spermatophyta</taxon>
        <taxon>Magnoliopsida</taxon>
        <taxon>eudicotyledons</taxon>
        <taxon>Gunneridae</taxon>
        <taxon>Pentapetalae</taxon>
        <taxon>asterids</taxon>
        <taxon>lamiids</taxon>
        <taxon>Lamiales</taxon>
        <taxon>Orobanchaceae</taxon>
        <taxon>Buchnereae</taxon>
        <taxon>Striga</taxon>
    </lineage>
</organism>
<protein>
    <submittedName>
        <fullName evidence="1">Phenylalanine--tRNA ligase beta subunit</fullName>
    </submittedName>
</protein>
<comment type="caution">
    <text evidence="1">The sequence shown here is derived from an EMBL/GenBank/DDBJ whole genome shotgun (WGS) entry which is preliminary data.</text>
</comment>
<sequence>MMGAELVVVCGSSEVGKEAASTAAILPHELTLIVSPTFDSEEHLVKVAIQPVSIGQKVVQKRRKIVARKVKNANPNVPDDMVIEVSNVSADIPDSKKVYIKEAWGIVLKIILIL</sequence>
<keyword evidence="1" id="KW-0436">Ligase</keyword>